<protein>
    <submittedName>
        <fullName evidence="4">BAHD acyltransferase At3g29680-like</fullName>
    </submittedName>
</protein>
<organism evidence="3 4">
    <name type="scientific">Momordica charantia</name>
    <name type="common">Bitter gourd</name>
    <name type="synonym">Balsam pear</name>
    <dbReference type="NCBI Taxonomy" id="3673"/>
    <lineage>
        <taxon>Eukaryota</taxon>
        <taxon>Viridiplantae</taxon>
        <taxon>Streptophyta</taxon>
        <taxon>Embryophyta</taxon>
        <taxon>Tracheophyta</taxon>
        <taxon>Spermatophyta</taxon>
        <taxon>Magnoliopsida</taxon>
        <taxon>eudicotyledons</taxon>
        <taxon>Gunneridae</taxon>
        <taxon>Pentapetalae</taxon>
        <taxon>rosids</taxon>
        <taxon>fabids</taxon>
        <taxon>Cucurbitales</taxon>
        <taxon>Cucurbitaceae</taxon>
        <taxon>Momordiceae</taxon>
        <taxon>Momordica</taxon>
    </lineage>
</organism>
<keyword evidence="2" id="KW-0012">Acyltransferase</keyword>
<gene>
    <name evidence="4" type="primary">LOC111006172</name>
</gene>
<keyword evidence="1" id="KW-0808">Transferase</keyword>
<dbReference type="InterPro" id="IPR051504">
    <property type="entry name" value="Plant_metabolite_acyltrans"/>
</dbReference>
<dbReference type="OrthoDB" id="1430895at2759"/>
<dbReference type="InterPro" id="IPR023213">
    <property type="entry name" value="CAT-like_dom_sf"/>
</dbReference>
<proteinExistence type="predicted"/>
<evidence type="ECO:0000256" key="2">
    <source>
        <dbReference type="ARBA" id="ARBA00023315"/>
    </source>
</evidence>
<dbReference type="Pfam" id="PF02458">
    <property type="entry name" value="Transferase"/>
    <property type="match status" value="1"/>
</dbReference>
<accession>A0A6J1BZP0</accession>
<dbReference type="Proteomes" id="UP000504603">
    <property type="component" value="Unplaced"/>
</dbReference>
<dbReference type="AlphaFoldDB" id="A0A6J1BZP0"/>
<dbReference type="Gene3D" id="3.30.559.10">
    <property type="entry name" value="Chloramphenicol acetyltransferase-like domain"/>
    <property type="match status" value="1"/>
</dbReference>
<evidence type="ECO:0000256" key="1">
    <source>
        <dbReference type="ARBA" id="ARBA00022679"/>
    </source>
</evidence>
<evidence type="ECO:0000313" key="4">
    <source>
        <dbReference type="RefSeq" id="XP_022133633.1"/>
    </source>
</evidence>
<dbReference type="GO" id="GO:0016747">
    <property type="term" value="F:acyltransferase activity, transferring groups other than amino-acyl groups"/>
    <property type="evidence" value="ECO:0007669"/>
    <property type="project" value="UniProtKB-ARBA"/>
</dbReference>
<reference evidence="4" key="1">
    <citation type="submission" date="2025-08" db="UniProtKB">
        <authorList>
            <consortium name="RefSeq"/>
        </authorList>
    </citation>
    <scope>IDENTIFICATION</scope>
    <source>
        <strain evidence="4">OHB3-1</strain>
    </source>
</reference>
<keyword evidence="3" id="KW-1185">Reference proteome</keyword>
<dbReference type="RefSeq" id="XP_022133633.1">
    <property type="nucleotide sequence ID" value="XM_022277941.1"/>
</dbReference>
<sequence length="297" mass="34021">MLQALEAKEEELKHATAELEMVKERLSNGALLEESFRQHPDFDGFAKDFSDAGCNLFIKSWAHICKLLKTDSPFCGLPQELTPAFERGPNILQNPFDFVPKDRSLSYNDSISTPPSDWVRASFELTPTHIQKLKKRVLEEVDEEEQELHLSTFVVGYAYVLTCTIKAKKEECKEHMYITLAADVRGLLDPPVSSNYFGNCIIHPGGKMMEATDFANMAKKISHLILDLTRSSRELMPCKRPDDDDLEHQRQRAHEFLSKVEVFSVAASPKYKLYETDFGWGNPIKLSSLRWERTTFR</sequence>
<dbReference type="PANTHER" id="PTHR31625">
    <property type="match status" value="1"/>
</dbReference>
<name>A0A6J1BZP0_MOMCH</name>
<dbReference type="KEGG" id="mcha:111006172"/>
<evidence type="ECO:0000313" key="3">
    <source>
        <dbReference type="Proteomes" id="UP000504603"/>
    </source>
</evidence>
<dbReference type="GeneID" id="111006172"/>